<comment type="caution">
    <text evidence="2">The sequence shown here is derived from an EMBL/GenBank/DDBJ whole genome shotgun (WGS) entry which is preliminary data.</text>
</comment>
<protein>
    <submittedName>
        <fullName evidence="2">Uncharacterized protein</fullName>
    </submittedName>
</protein>
<organism evidence="2 3">
    <name type="scientific">Colletotrichum zoysiae</name>
    <dbReference type="NCBI Taxonomy" id="1216348"/>
    <lineage>
        <taxon>Eukaryota</taxon>
        <taxon>Fungi</taxon>
        <taxon>Dikarya</taxon>
        <taxon>Ascomycota</taxon>
        <taxon>Pezizomycotina</taxon>
        <taxon>Sordariomycetes</taxon>
        <taxon>Hypocreomycetidae</taxon>
        <taxon>Glomerellales</taxon>
        <taxon>Glomerellaceae</taxon>
        <taxon>Colletotrichum</taxon>
        <taxon>Colletotrichum graminicola species complex</taxon>
    </lineage>
</organism>
<dbReference type="AlphaFoldDB" id="A0AAD9MAG0"/>
<evidence type="ECO:0000313" key="2">
    <source>
        <dbReference type="EMBL" id="KAK2035248.1"/>
    </source>
</evidence>
<accession>A0AAD9MAG0</accession>
<sequence>MIREGIGNERIGMGPSCMMMRLERSSSRQMDWIRESRVGEAGEQSDSETAARSLISGVAYNQTMRCATRNLPHRLGNALLNWTFDVPAANGATLAGSEQQRPNCGTSDVLNPTSSQRTVLVAELTNTCMVLRGHVRQGTRVKSKMMTRQETAPSGREGFARPKTFCLPAGREPFDHLGKHGANDPGPTRTAPPPLPPTCANSVARIEPCREREYCVGADGVLFGATSFQMSSTHRTIHAATSTLEIHEECTSCCCCCCLGGLRTGRSLLVCLGPPCVVLCLTRCAAVVHERTVVSDPAGKGRASRTPIGIVRFVGAADASFKPTGCD</sequence>
<name>A0AAD9MAG0_9PEZI</name>
<feature type="region of interest" description="Disordered" evidence="1">
    <location>
        <begin position="139"/>
        <end position="158"/>
    </location>
</feature>
<gene>
    <name evidence="2" type="ORF">LX32DRAFT_150691</name>
</gene>
<dbReference type="Proteomes" id="UP001232148">
    <property type="component" value="Unassembled WGS sequence"/>
</dbReference>
<reference evidence="2" key="1">
    <citation type="submission" date="2021-06" db="EMBL/GenBank/DDBJ databases">
        <title>Comparative genomics, transcriptomics and evolutionary studies reveal genomic signatures of adaptation to plant cell wall in hemibiotrophic fungi.</title>
        <authorList>
            <consortium name="DOE Joint Genome Institute"/>
            <person name="Baroncelli R."/>
            <person name="Diaz J.F."/>
            <person name="Benocci T."/>
            <person name="Peng M."/>
            <person name="Battaglia E."/>
            <person name="Haridas S."/>
            <person name="Andreopoulos W."/>
            <person name="Labutti K."/>
            <person name="Pangilinan J."/>
            <person name="Floch G.L."/>
            <person name="Makela M.R."/>
            <person name="Henrissat B."/>
            <person name="Grigoriev I.V."/>
            <person name="Crouch J.A."/>
            <person name="De Vries R.P."/>
            <person name="Sukno S.A."/>
            <person name="Thon M.R."/>
        </authorList>
    </citation>
    <scope>NUCLEOTIDE SEQUENCE</scope>
    <source>
        <strain evidence="2">MAFF235873</strain>
    </source>
</reference>
<dbReference type="EMBL" id="MU842809">
    <property type="protein sequence ID" value="KAK2035248.1"/>
    <property type="molecule type" value="Genomic_DNA"/>
</dbReference>
<keyword evidence="3" id="KW-1185">Reference proteome</keyword>
<evidence type="ECO:0000256" key="1">
    <source>
        <dbReference type="SAM" id="MobiDB-lite"/>
    </source>
</evidence>
<proteinExistence type="predicted"/>
<evidence type="ECO:0000313" key="3">
    <source>
        <dbReference type="Proteomes" id="UP001232148"/>
    </source>
</evidence>